<gene>
    <name evidence="2" type="ORF">UFOVP766_17</name>
</gene>
<evidence type="ECO:0000256" key="1">
    <source>
        <dbReference type="SAM" id="MobiDB-lite"/>
    </source>
</evidence>
<feature type="region of interest" description="Disordered" evidence="1">
    <location>
        <begin position="57"/>
        <end position="88"/>
    </location>
</feature>
<reference evidence="2" key="1">
    <citation type="submission" date="2020-04" db="EMBL/GenBank/DDBJ databases">
        <authorList>
            <person name="Chiriac C."/>
            <person name="Salcher M."/>
            <person name="Ghai R."/>
            <person name="Kavagutti S V."/>
        </authorList>
    </citation>
    <scope>NUCLEOTIDE SEQUENCE</scope>
</reference>
<evidence type="ECO:0000313" key="2">
    <source>
        <dbReference type="EMBL" id="CAB4160871.1"/>
    </source>
</evidence>
<proteinExistence type="predicted"/>
<name>A0A6J5NU77_9CAUD</name>
<organism evidence="2">
    <name type="scientific">uncultured Caudovirales phage</name>
    <dbReference type="NCBI Taxonomy" id="2100421"/>
    <lineage>
        <taxon>Viruses</taxon>
        <taxon>Duplodnaviria</taxon>
        <taxon>Heunggongvirae</taxon>
        <taxon>Uroviricota</taxon>
        <taxon>Caudoviricetes</taxon>
        <taxon>Peduoviridae</taxon>
        <taxon>Maltschvirus</taxon>
        <taxon>Maltschvirus maltsch</taxon>
    </lineage>
</organism>
<sequence>MAKVTKEITVITGTYTNKDGQQKNRYQRIGSAIDTKNGEMLKIDVIPLKEGGWDGWAYMNEPRDEQQPQRQPRQQRGSGFDDMDDAPF</sequence>
<accession>A0A6J5NU77</accession>
<protein>
    <submittedName>
        <fullName evidence="2">Uncharacterized protein</fullName>
    </submittedName>
</protein>
<dbReference type="EMBL" id="LR796699">
    <property type="protein sequence ID" value="CAB4160871.1"/>
    <property type="molecule type" value="Genomic_DNA"/>
</dbReference>